<protein>
    <submittedName>
        <fullName evidence="2">Potassium channel domain-containing protein</fullName>
    </submittedName>
</protein>
<evidence type="ECO:0000313" key="2">
    <source>
        <dbReference type="WBParaSite" id="PS1159_v2.g23355.t1"/>
    </source>
</evidence>
<dbReference type="Proteomes" id="UP000887580">
    <property type="component" value="Unplaced"/>
</dbReference>
<proteinExistence type="predicted"/>
<sequence length="307" mass="35603">MLRPSSIAERLNLYVDNRHGDGDARMLEQIDEEPNGTFRAEARTRKERWIHNLRIVIPHIGLVILSSLYTIFGATVFHHLEQPYELQIRNDTTARVFALKRRIIAQLWTLIHENSSTVPNFDEWSDVAHTGMNMVIKDVFIDYTKNYMLPEDIINGTGPEKWSFGSSIFFSWTCITTIGYGHIVPRTLEGRVFCLAYALIGIPLILVTIADLGRFLSGGIIWFHGMFRRFRKACYRRCINLFKLIFCNVCTIWKKRKQQQRSQDKDKDQRKPTINHFPNQKKVTMRKKKPPPMAGDQVSEAGTFEGL</sequence>
<name>A0AC35G319_9BILA</name>
<dbReference type="WBParaSite" id="PS1159_v2.g23355.t1">
    <property type="protein sequence ID" value="PS1159_v2.g23355.t1"/>
    <property type="gene ID" value="PS1159_v2.g23355"/>
</dbReference>
<organism evidence="1 2">
    <name type="scientific">Panagrolaimus sp. PS1159</name>
    <dbReference type="NCBI Taxonomy" id="55785"/>
    <lineage>
        <taxon>Eukaryota</taxon>
        <taxon>Metazoa</taxon>
        <taxon>Ecdysozoa</taxon>
        <taxon>Nematoda</taxon>
        <taxon>Chromadorea</taxon>
        <taxon>Rhabditida</taxon>
        <taxon>Tylenchina</taxon>
        <taxon>Panagrolaimomorpha</taxon>
        <taxon>Panagrolaimoidea</taxon>
        <taxon>Panagrolaimidae</taxon>
        <taxon>Panagrolaimus</taxon>
    </lineage>
</organism>
<evidence type="ECO:0000313" key="1">
    <source>
        <dbReference type="Proteomes" id="UP000887580"/>
    </source>
</evidence>
<reference evidence="2" key="1">
    <citation type="submission" date="2022-11" db="UniProtKB">
        <authorList>
            <consortium name="WormBaseParasite"/>
        </authorList>
    </citation>
    <scope>IDENTIFICATION</scope>
</reference>
<accession>A0AC35G319</accession>